<dbReference type="InterPro" id="IPR001900">
    <property type="entry name" value="RNase_II/R"/>
</dbReference>
<evidence type="ECO:0000256" key="1">
    <source>
        <dbReference type="SAM" id="MobiDB-lite"/>
    </source>
</evidence>
<organism evidence="3 4">
    <name type="scientific">Paraglomus brasilianum</name>
    <dbReference type="NCBI Taxonomy" id="144538"/>
    <lineage>
        <taxon>Eukaryota</taxon>
        <taxon>Fungi</taxon>
        <taxon>Fungi incertae sedis</taxon>
        <taxon>Mucoromycota</taxon>
        <taxon>Glomeromycotina</taxon>
        <taxon>Glomeromycetes</taxon>
        <taxon>Paraglomerales</taxon>
        <taxon>Paraglomeraceae</taxon>
        <taxon>Paraglomus</taxon>
    </lineage>
</organism>
<dbReference type="PANTHER" id="PTHR23355">
    <property type="entry name" value="RIBONUCLEASE"/>
    <property type="match status" value="1"/>
</dbReference>
<dbReference type="Pfam" id="PF00773">
    <property type="entry name" value="RNB"/>
    <property type="match status" value="1"/>
</dbReference>
<dbReference type="Proteomes" id="UP000789739">
    <property type="component" value="Unassembled WGS sequence"/>
</dbReference>
<gene>
    <name evidence="3" type="ORF">PBRASI_LOCUS6985</name>
</gene>
<dbReference type="InterPro" id="IPR012340">
    <property type="entry name" value="NA-bd_OB-fold"/>
</dbReference>
<dbReference type="SMART" id="SM00955">
    <property type="entry name" value="RNB"/>
    <property type="match status" value="1"/>
</dbReference>
<dbReference type="GO" id="GO:0006402">
    <property type="term" value="P:mRNA catabolic process"/>
    <property type="evidence" value="ECO:0007669"/>
    <property type="project" value="TreeGrafter"/>
</dbReference>
<reference evidence="3" key="1">
    <citation type="submission" date="2021-06" db="EMBL/GenBank/DDBJ databases">
        <authorList>
            <person name="Kallberg Y."/>
            <person name="Tangrot J."/>
            <person name="Rosling A."/>
        </authorList>
    </citation>
    <scope>NUCLEOTIDE SEQUENCE</scope>
    <source>
        <strain evidence="3">BR232B</strain>
    </source>
</reference>
<feature type="domain" description="RNB" evidence="2">
    <location>
        <begin position="564"/>
        <end position="924"/>
    </location>
</feature>
<proteinExistence type="predicted"/>
<dbReference type="SUPFAM" id="SSF50249">
    <property type="entry name" value="Nucleic acid-binding proteins"/>
    <property type="match status" value="1"/>
</dbReference>
<evidence type="ECO:0000313" key="3">
    <source>
        <dbReference type="EMBL" id="CAG8588247.1"/>
    </source>
</evidence>
<keyword evidence="4" id="KW-1185">Reference proteome</keyword>
<feature type="compositionally biased region" description="Basic and acidic residues" evidence="1">
    <location>
        <begin position="74"/>
        <end position="86"/>
    </location>
</feature>
<feature type="region of interest" description="Disordered" evidence="1">
    <location>
        <begin position="62"/>
        <end position="101"/>
    </location>
</feature>
<dbReference type="InterPro" id="IPR050180">
    <property type="entry name" value="RNR_Ribonuclease"/>
</dbReference>
<dbReference type="PANTHER" id="PTHR23355:SF65">
    <property type="entry name" value="EXORIBONUCLEASE CYT-4, PUTATIVE (AFU_ORTHOLOGUE AFUA_7G01550)-RELATED"/>
    <property type="match status" value="1"/>
</dbReference>
<comment type="caution">
    <text evidence="3">The sequence shown here is derived from an EMBL/GenBank/DDBJ whole genome shotgun (WGS) entry which is preliminary data.</text>
</comment>
<dbReference type="GO" id="GO:0000932">
    <property type="term" value="C:P-body"/>
    <property type="evidence" value="ECO:0007669"/>
    <property type="project" value="TreeGrafter"/>
</dbReference>
<protein>
    <submittedName>
        <fullName evidence="3">3266_t:CDS:1</fullName>
    </submittedName>
</protein>
<name>A0A9N9C442_9GLOM</name>
<evidence type="ECO:0000259" key="2">
    <source>
        <dbReference type="SMART" id="SM00955"/>
    </source>
</evidence>
<dbReference type="GO" id="GO:0000175">
    <property type="term" value="F:3'-5'-RNA exonuclease activity"/>
    <property type="evidence" value="ECO:0007669"/>
    <property type="project" value="TreeGrafter"/>
</dbReference>
<feature type="compositionally biased region" description="Basic and acidic residues" evidence="1">
    <location>
        <begin position="138"/>
        <end position="160"/>
    </location>
</feature>
<feature type="region of interest" description="Disordered" evidence="1">
    <location>
        <begin position="114"/>
        <end position="171"/>
    </location>
</feature>
<dbReference type="GO" id="GO:0003723">
    <property type="term" value="F:RNA binding"/>
    <property type="evidence" value="ECO:0007669"/>
    <property type="project" value="InterPro"/>
</dbReference>
<evidence type="ECO:0000313" key="4">
    <source>
        <dbReference type="Proteomes" id="UP000789739"/>
    </source>
</evidence>
<dbReference type="AlphaFoldDB" id="A0A9N9C442"/>
<sequence length="1034" mass="116170">MLKFTSKSYLHRPDLLIIRQLPIRYVFHRSLSNVVKNNNNQKSDPPPRKRPNEKTILQRLIKDTPKNKQILAKNLDKAVPKIKTPDTQKSNSVKKKTPNEKTKATGFIQANKKQKPIPAKTKNARKPTTIDSTGIQKSKPEVKKADVKPAVKRQISEPENKTNSADSLAQDAVPDAQKLKTKTKKVNEKTAVKWLINEPGDKPSSPSNLVQDTLKLTVVDISEIESGPAEFELASSELHTDVVPLKVGDLVEFRRSGKSFIGILYKLRGDEGIDKTCTLLPSGTTMPHRDSDISFHIPGFAYLPRADKPALAEGSPILISHARLAGDLEKAAMSLMQYKHLEFKKAYSHFIQTSGTTPVSTKAMASHVFKENEPQSAQLLAAHLYMMKYYIYFIVADPSRHRSSGYFKLRPVSIVNDLETAIQWTRNRLFIKMLKQCTLEEKGWQDLSLDVSASAILKPLKLYKGIIDKDCVVTFLRDIGVWTPWENLAVYNPVLKLQGHGVSKDADAEHEQSIQLAQKLLNLPSFEYSGKNTSSKDKASLLIKTTPTLGEEEFYPYDICNDIRHDFGNLPVYTIDDPTAHEIDDGVSIERVMDNGSGSASTWVYIHVADPSAYIHPAHKLARLAKSRVQTVYFPEKNYGMLPERLNEERFSLGAETKDGGHNVMSFGVQIDDNGNIMNYKVQPGIVRQVRTLYYDDVDSILSWDCIPGGKEEAKLICSICHYYPNPVASTKKLEGSVPAWTHKDLLDLQQVAKLHMQYRFRNGSFSYNEPSAEVALAPRPLPSNPSIIEQPIFYSGIPDIQVTVDRSNHSPARSMVAELMIMAGRAAALFCHERNIPMTYRTQVGSQSTLYESILSNVDPITGVLPIKEIAKIRPLMGSVQITTEAGPHLNMGIKDGYCKVTSPLRRYVDMLAHWQIKAHLLGQTPPFSTEDLNNLVPSIRSRERTIRAVSLRATKYWALFLVQRLLQQEKSLEFTAVVSEDIDKDTKIVYVKEFGVNAKLIEGDKLMIGDSVKVRPILIRPHQWSWVVVPIK</sequence>
<accession>A0A9N9C442</accession>
<dbReference type="OrthoDB" id="2285229at2759"/>
<dbReference type="EMBL" id="CAJVPI010001004">
    <property type="protein sequence ID" value="CAG8588247.1"/>
    <property type="molecule type" value="Genomic_DNA"/>
</dbReference>